<organism evidence="1 2">
    <name type="scientific">Sorangium cellulosum</name>
    <name type="common">Polyangium cellulosum</name>
    <dbReference type="NCBI Taxonomy" id="56"/>
    <lineage>
        <taxon>Bacteria</taxon>
        <taxon>Pseudomonadati</taxon>
        <taxon>Myxococcota</taxon>
        <taxon>Polyangia</taxon>
        <taxon>Polyangiales</taxon>
        <taxon>Polyangiaceae</taxon>
        <taxon>Sorangium</taxon>
    </lineage>
</organism>
<gene>
    <name evidence="1" type="ORF">BE21_09505</name>
</gene>
<evidence type="ECO:0000313" key="2">
    <source>
        <dbReference type="Proteomes" id="UP000075502"/>
    </source>
</evidence>
<accession>A0A150U237</accession>
<dbReference type="Proteomes" id="UP000075502">
    <property type="component" value="Unassembled WGS sequence"/>
</dbReference>
<sequence length="720" mass="80042">MNQAATTRAARLDELLQHIASLPKEQRTIASMEDEFIDLAARLPGDTLEFPRLKAALRFHGVRVADWVQAVKGRRDQFAPKPVEGPALAVIEDKRPKIIINQLEEHEVNDAAIAAIAKRPNVYQRLGHLVRILDTKRKQPGMEVEEIVPEIREYEEPSLRDLFSRAARWYEERLRSNSGTSELVRAHPPEWSVRAVRCWRAWPHVKPLYHLSEIPVLMPDGTILSTPGYDEKSGIFYRSRVTVPPVPEAPTEAEVRVAVQKLLDLVNEMSFEKDVHRSAWLAAALTPIARWAFKGQTPLFMFDANQPGSGKGLMTRVIGLLVLGHHMDLITATTNEEEERKRITAKILSGATMVVIDNIGTTFGSPTLEALLTTGVWSERLLGSNDAPRLDAWITWYGSGNNVQYARSDTRRRVCSIRILTNMERPEERTGFKYENLEQHIEEHRGELLAAAFTLLRAWIRTGKKASELPGWGGPWGSFDGWDQVVRGAIVYAGLEDPIAAKATKESQGTEESGLKDLTLGLEEAVAQLGRNGAVSSSQIIDAMTENDELRRLYKDTPVRFRKLRDAFSKLLPKIPQGRLPSQGQLGSLFGRHRHVPVVGKRITSRTVEGDNVWFVEPVPAKEDKDIEREAIVAEGSAAQSVMDFDGTCTVCGSTAHNLCGLCSKCPPERNGCPCRSCISAHGSGYIQRGACNLCGSRECRCSRCGNCFNITPMDGGCCC</sequence>
<dbReference type="EMBL" id="JEME01000183">
    <property type="protein sequence ID" value="KYG10916.1"/>
    <property type="molecule type" value="Genomic_DNA"/>
</dbReference>
<protein>
    <submittedName>
        <fullName evidence="1">Uncharacterized protein</fullName>
    </submittedName>
</protein>
<name>A0A150U237_SORCE</name>
<dbReference type="AlphaFoldDB" id="A0A150U237"/>
<reference evidence="1 2" key="1">
    <citation type="submission" date="2014-02" db="EMBL/GenBank/DDBJ databases">
        <title>The small core and large imbalanced accessory genome model reveals a collaborative survival strategy of Sorangium cellulosum strains in nature.</title>
        <authorList>
            <person name="Han K."/>
            <person name="Peng R."/>
            <person name="Blom J."/>
            <person name="Li Y.-Z."/>
        </authorList>
    </citation>
    <scope>NUCLEOTIDE SEQUENCE [LARGE SCALE GENOMIC DNA]</scope>
    <source>
        <strain evidence="1 2">So0007-03</strain>
    </source>
</reference>
<proteinExistence type="predicted"/>
<evidence type="ECO:0000313" key="1">
    <source>
        <dbReference type="EMBL" id="KYG10916.1"/>
    </source>
</evidence>
<comment type="caution">
    <text evidence="1">The sequence shown here is derived from an EMBL/GenBank/DDBJ whole genome shotgun (WGS) entry which is preliminary data.</text>
</comment>